<dbReference type="RefSeq" id="WP_111500918.1">
    <property type="nucleotide sequence ID" value="NZ_QKYN01000042.1"/>
</dbReference>
<proteinExistence type="predicted"/>
<keyword evidence="3" id="KW-1185">Reference proteome</keyword>
<dbReference type="AlphaFoldDB" id="A0A2X0KDY9"/>
<keyword evidence="1" id="KW-1133">Transmembrane helix</keyword>
<gene>
    <name evidence="2" type="ORF">DN069_12015</name>
</gene>
<protein>
    <submittedName>
        <fullName evidence="2">Uncharacterized protein</fullName>
    </submittedName>
</protein>
<comment type="caution">
    <text evidence="2">The sequence shown here is derived from an EMBL/GenBank/DDBJ whole genome shotgun (WGS) entry which is preliminary data.</text>
</comment>
<reference evidence="2 3" key="1">
    <citation type="submission" date="2018-06" db="EMBL/GenBank/DDBJ databases">
        <title>Streptacidiphilus pinicola sp. nov., isolated from pine grove soil.</title>
        <authorList>
            <person name="Roh S.G."/>
            <person name="Park S."/>
            <person name="Kim M.-K."/>
            <person name="Yun B.-R."/>
            <person name="Park J."/>
            <person name="Kim M.J."/>
            <person name="Kim Y.S."/>
            <person name="Kim S.B."/>
        </authorList>
    </citation>
    <scope>NUCLEOTIDE SEQUENCE [LARGE SCALE GENOMIC DNA]</scope>
    <source>
        <strain evidence="2 3">MMS16-CNU450</strain>
    </source>
</reference>
<feature type="transmembrane region" description="Helical" evidence="1">
    <location>
        <begin position="28"/>
        <end position="49"/>
    </location>
</feature>
<sequence>MNPNPASLWTLAGGVYNPHPGGTFSASGLGMVLVFFGALTLIGGVVVTVGTVRSAERPAKFTAAAFFLSLGTVLVGVGWWLA</sequence>
<dbReference type="EMBL" id="QKYN01000042">
    <property type="protein sequence ID" value="RAG85379.1"/>
    <property type="molecule type" value="Genomic_DNA"/>
</dbReference>
<feature type="transmembrane region" description="Helical" evidence="1">
    <location>
        <begin position="61"/>
        <end position="81"/>
    </location>
</feature>
<organism evidence="2 3">
    <name type="scientific">Streptacidiphilus pinicola</name>
    <dbReference type="NCBI Taxonomy" id="2219663"/>
    <lineage>
        <taxon>Bacteria</taxon>
        <taxon>Bacillati</taxon>
        <taxon>Actinomycetota</taxon>
        <taxon>Actinomycetes</taxon>
        <taxon>Kitasatosporales</taxon>
        <taxon>Streptomycetaceae</taxon>
        <taxon>Streptacidiphilus</taxon>
    </lineage>
</organism>
<name>A0A2X0KDY9_9ACTN</name>
<keyword evidence="1" id="KW-0472">Membrane</keyword>
<evidence type="ECO:0000313" key="3">
    <source>
        <dbReference type="Proteomes" id="UP000248889"/>
    </source>
</evidence>
<dbReference type="Proteomes" id="UP000248889">
    <property type="component" value="Unassembled WGS sequence"/>
</dbReference>
<evidence type="ECO:0000256" key="1">
    <source>
        <dbReference type="SAM" id="Phobius"/>
    </source>
</evidence>
<accession>A0A2X0KDY9</accession>
<evidence type="ECO:0000313" key="2">
    <source>
        <dbReference type="EMBL" id="RAG85379.1"/>
    </source>
</evidence>
<keyword evidence="1" id="KW-0812">Transmembrane</keyword>